<keyword evidence="2 3" id="KW-0802">TPR repeat</keyword>
<evidence type="ECO:0000256" key="4">
    <source>
        <dbReference type="SAM" id="MobiDB-lite"/>
    </source>
</evidence>
<dbReference type="InterPro" id="IPR019734">
    <property type="entry name" value="TPR_rpt"/>
</dbReference>
<name>A0A9W7KZD5_9STRA</name>
<evidence type="ECO:0000256" key="1">
    <source>
        <dbReference type="ARBA" id="ARBA00022737"/>
    </source>
</evidence>
<feature type="compositionally biased region" description="Basic and acidic residues" evidence="4">
    <location>
        <begin position="126"/>
        <end position="141"/>
    </location>
</feature>
<feature type="signal peptide" evidence="5">
    <location>
        <begin position="1"/>
        <end position="21"/>
    </location>
</feature>
<feature type="region of interest" description="Disordered" evidence="4">
    <location>
        <begin position="295"/>
        <end position="356"/>
    </location>
</feature>
<feature type="region of interest" description="Disordered" evidence="4">
    <location>
        <begin position="126"/>
        <end position="185"/>
    </location>
</feature>
<evidence type="ECO:0000313" key="6">
    <source>
        <dbReference type="EMBL" id="GMI17522.1"/>
    </source>
</evidence>
<keyword evidence="1" id="KW-0677">Repeat</keyword>
<evidence type="ECO:0008006" key="8">
    <source>
        <dbReference type="Google" id="ProtNLM"/>
    </source>
</evidence>
<keyword evidence="7" id="KW-1185">Reference proteome</keyword>
<feature type="compositionally biased region" description="Basic and acidic residues" evidence="4">
    <location>
        <begin position="341"/>
        <end position="356"/>
    </location>
</feature>
<dbReference type="InterPro" id="IPR051685">
    <property type="entry name" value="Ycf3/AcsC/BcsC/TPR_MFPF"/>
</dbReference>
<dbReference type="InterPro" id="IPR011990">
    <property type="entry name" value="TPR-like_helical_dom_sf"/>
</dbReference>
<keyword evidence="5" id="KW-0732">Signal</keyword>
<evidence type="ECO:0000313" key="7">
    <source>
        <dbReference type="Proteomes" id="UP001165122"/>
    </source>
</evidence>
<feature type="compositionally biased region" description="Acidic residues" evidence="4">
    <location>
        <begin position="308"/>
        <end position="324"/>
    </location>
</feature>
<dbReference type="Gene3D" id="1.25.40.10">
    <property type="entry name" value="Tetratricopeptide repeat domain"/>
    <property type="match status" value="2"/>
</dbReference>
<dbReference type="PANTHER" id="PTHR44943:SF8">
    <property type="entry name" value="TPR REPEAT-CONTAINING PROTEIN MJ0263"/>
    <property type="match status" value="1"/>
</dbReference>
<dbReference type="SMART" id="SM00028">
    <property type="entry name" value="TPR"/>
    <property type="match status" value="4"/>
</dbReference>
<dbReference type="SUPFAM" id="SSF48452">
    <property type="entry name" value="TPR-like"/>
    <property type="match status" value="1"/>
</dbReference>
<dbReference type="OrthoDB" id="2335338at2759"/>
<sequence length="378" mass="42554">MKFANILFILPLLAQTTPISSFSLSDLNPFVEGTGPDPTDAEACHQHGINLAIEDKTEESLQWFEKAVQLEPMDVRLMNDLAVTMMRLGKLDEARTELERAGKLDSGHQDVKNNLAAVMEHLNFRDLGVEPDRGQNKKQVDPDDDEGYRPGLFRDPNAPQPKKKKAPQPKVEVDDSIPSPENAAKARSTALDYAMADKIKEALPWFEKAVELSSNNAFYLSDLGVTYLRLGMLEESRDTLMKAQKLEPEDQGIRDNLAALQQHLDHREQVKSDKEAEQFAANILEVPVQTESGKVVNVNPNGVREAGLYDDADDDDEEEEERVVEEEVRPPPTRPKKRKEEKKEEEKKKGKEEETVAERIARLEALADKLSGDDDDEF</sequence>
<evidence type="ECO:0000256" key="2">
    <source>
        <dbReference type="ARBA" id="ARBA00022803"/>
    </source>
</evidence>
<gene>
    <name evidence="6" type="ORF">TrLO_g13111</name>
</gene>
<protein>
    <recommendedName>
        <fullName evidence="8">Tetratricopeptide repeat protein</fullName>
    </recommendedName>
</protein>
<dbReference type="Pfam" id="PF13181">
    <property type="entry name" value="TPR_8"/>
    <property type="match status" value="1"/>
</dbReference>
<organism evidence="6 7">
    <name type="scientific">Triparma laevis f. longispina</name>
    <dbReference type="NCBI Taxonomy" id="1714387"/>
    <lineage>
        <taxon>Eukaryota</taxon>
        <taxon>Sar</taxon>
        <taxon>Stramenopiles</taxon>
        <taxon>Ochrophyta</taxon>
        <taxon>Bolidophyceae</taxon>
        <taxon>Parmales</taxon>
        <taxon>Triparmaceae</taxon>
        <taxon>Triparma</taxon>
    </lineage>
</organism>
<dbReference type="Proteomes" id="UP001165122">
    <property type="component" value="Unassembled WGS sequence"/>
</dbReference>
<accession>A0A9W7KZD5</accession>
<evidence type="ECO:0000256" key="3">
    <source>
        <dbReference type="PROSITE-ProRule" id="PRU00339"/>
    </source>
</evidence>
<dbReference type="Pfam" id="PF14559">
    <property type="entry name" value="TPR_19"/>
    <property type="match status" value="1"/>
</dbReference>
<comment type="caution">
    <text evidence="6">The sequence shown here is derived from an EMBL/GenBank/DDBJ whole genome shotgun (WGS) entry which is preliminary data.</text>
</comment>
<dbReference type="EMBL" id="BRXW01000294">
    <property type="protein sequence ID" value="GMI17522.1"/>
    <property type="molecule type" value="Genomic_DNA"/>
</dbReference>
<proteinExistence type="predicted"/>
<dbReference type="PANTHER" id="PTHR44943">
    <property type="entry name" value="CELLULOSE SYNTHASE OPERON PROTEIN C"/>
    <property type="match status" value="1"/>
</dbReference>
<feature type="repeat" description="TPR" evidence="3">
    <location>
        <begin position="41"/>
        <end position="74"/>
    </location>
</feature>
<dbReference type="PROSITE" id="PS50005">
    <property type="entry name" value="TPR"/>
    <property type="match status" value="2"/>
</dbReference>
<dbReference type="AlphaFoldDB" id="A0A9W7KZD5"/>
<feature type="repeat" description="TPR" evidence="3">
    <location>
        <begin position="217"/>
        <end position="250"/>
    </location>
</feature>
<feature type="chain" id="PRO_5040767814" description="Tetratricopeptide repeat protein" evidence="5">
    <location>
        <begin position="22"/>
        <end position="378"/>
    </location>
</feature>
<evidence type="ECO:0000256" key="5">
    <source>
        <dbReference type="SAM" id="SignalP"/>
    </source>
</evidence>
<reference evidence="7" key="1">
    <citation type="journal article" date="2023" name="Commun. Biol.">
        <title>Genome analysis of Parmales, the sister group of diatoms, reveals the evolutionary specialization of diatoms from phago-mixotrophs to photoautotrophs.</title>
        <authorList>
            <person name="Ban H."/>
            <person name="Sato S."/>
            <person name="Yoshikawa S."/>
            <person name="Yamada K."/>
            <person name="Nakamura Y."/>
            <person name="Ichinomiya M."/>
            <person name="Sato N."/>
            <person name="Blanc-Mathieu R."/>
            <person name="Endo H."/>
            <person name="Kuwata A."/>
            <person name="Ogata H."/>
        </authorList>
    </citation>
    <scope>NUCLEOTIDE SEQUENCE [LARGE SCALE GENOMIC DNA]</scope>
    <source>
        <strain evidence="7">NIES 3700</strain>
    </source>
</reference>